<sequence length="175" mass="19619">MGKGEDGEGVERYITGGYDFNIANDLSLDSFDSAAPSHGWRVVGEVEEDNHRSQVVVADDRIIDFLRFFFGVEPFFAFPLVAYPWDAVQIYSAEYRDLYNLASLGPVSCPASSPTSDTPNLLPLAESLVPGSPISLSSAPVLKELEHNVRYRQRQRYRVWGPRRHRTTSFTQAFG</sequence>
<dbReference type="Proteomes" id="UP000772434">
    <property type="component" value="Unassembled WGS sequence"/>
</dbReference>
<comment type="caution">
    <text evidence="1">The sequence shown here is derived from an EMBL/GenBank/DDBJ whole genome shotgun (WGS) entry which is preliminary data.</text>
</comment>
<dbReference type="EMBL" id="JADNRY010000583">
    <property type="protein sequence ID" value="KAF9038883.1"/>
    <property type="molecule type" value="Genomic_DNA"/>
</dbReference>
<reference evidence="1" key="1">
    <citation type="submission" date="2020-11" db="EMBL/GenBank/DDBJ databases">
        <authorList>
            <consortium name="DOE Joint Genome Institute"/>
            <person name="Ahrendt S."/>
            <person name="Riley R."/>
            <person name="Andreopoulos W."/>
            <person name="Labutti K."/>
            <person name="Pangilinan J."/>
            <person name="Ruiz-Duenas F.J."/>
            <person name="Barrasa J.M."/>
            <person name="Sanchez-Garcia M."/>
            <person name="Camarero S."/>
            <person name="Miyauchi S."/>
            <person name="Serrano A."/>
            <person name="Linde D."/>
            <person name="Babiker R."/>
            <person name="Drula E."/>
            <person name="Ayuso-Fernandez I."/>
            <person name="Pacheco R."/>
            <person name="Padilla G."/>
            <person name="Ferreira P."/>
            <person name="Barriuso J."/>
            <person name="Kellner H."/>
            <person name="Castanera R."/>
            <person name="Alfaro M."/>
            <person name="Ramirez L."/>
            <person name="Pisabarro A.G."/>
            <person name="Kuo A."/>
            <person name="Tritt A."/>
            <person name="Lipzen A."/>
            <person name="He G."/>
            <person name="Yan M."/>
            <person name="Ng V."/>
            <person name="Cullen D."/>
            <person name="Martin F."/>
            <person name="Rosso M.-N."/>
            <person name="Henrissat B."/>
            <person name="Hibbett D."/>
            <person name="Martinez A.T."/>
            <person name="Grigoriev I.V."/>
        </authorList>
    </citation>
    <scope>NUCLEOTIDE SEQUENCE</scope>
    <source>
        <strain evidence="1">AH 40177</strain>
    </source>
</reference>
<gene>
    <name evidence="1" type="ORF">BDP27DRAFT_778478</name>
</gene>
<evidence type="ECO:0000313" key="2">
    <source>
        <dbReference type="Proteomes" id="UP000772434"/>
    </source>
</evidence>
<organism evidence="1 2">
    <name type="scientific">Rhodocollybia butyracea</name>
    <dbReference type="NCBI Taxonomy" id="206335"/>
    <lineage>
        <taxon>Eukaryota</taxon>
        <taxon>Fungi</taxon>
        <taxon>Dikarya</taxon>
        <taxon>Basidiomycota</taxon>
        <taxon>Agaricomycotina</taxon>
        <taxon>Agaricomycetes</taxon>
        <taxon>Agaricomycetidae</taxon>
        <taxon>Agaricales</taxon>
        <taxon>Marasmiineae</taxon>
        <taxon>Omphalotaceae</taxon>
        <taxon>Rhodocollybia</taxon>
    </lineage>
</organism>
<dbReference type="AlphaFoldDB" id="A0A9P5P5A9"/>
<keyword evidence="2" id="KW-1185">Reference proteome</keyword>
<name>A0A9P5P5A9_9AGAR</name>
<accession>A0A9P5P5A9</accession>
<protein>
    <submittedName>
        <fullName evidence="1">Uncharacterized protein</fullName>
    </submittedName>
</protein>
<proteinExistence type="predicted"/>
<evidence type="ECO:0000313" key="1">
    <source>
        <dbReference type="EMBL" id="KAF9038883.1"/>
    </source>
</evidence>